<dbReference type="AlphaFoldDB" id="A0AAU8CYI1"/>
<evidence type="ECO:0000313" key="1">
    <source>
        <dbReference type="EMBL" id="XCG51031.1"/>
    </source>
</evidence>
<sequence length="50" mass="5506">MIEVLGIYGSEDIPIGARRRFVVFDGDGRQRIQGQELETTQIRRSGNGGG</sequence>
<proteinExistence type="predicted"/>
<dbReference type="EMBL" id="CP159253">
    <property type="protein sequence ID" value="XCG51031.1"/>
    <property type="molecule type" value="Genomic_DNA"/>
</dbReference>
<accession>A0AAU8CYI1</accession>
<dbReference type="RefSeq" id="WP_353641458.1">
    <property type="nucleotide sequence ID" value="NZ_CP159253.1"/>
</dbReference>
<protein>
    <submittedName>
        <fullName evidence="1">Uncharacterized protein</fullName>
    </submittedName>
</protein>
<organism evidence="1">
    <name type="scientific">Mesorhizobium sp. WSM2240</name>
    <dbReference type="NCBI Taxonomy" id="3228851"/>
    <lineage>
        <taxon>Bacteria</taxon>
        <taxon>Pseudomonadati</taxon>
        <taxon>Pseudomonadota</taxon>
        <taxon>Alphaproteobacteria</taxon>
        <taxon>Hyphomicrobiales</taxon>
        <taxon>Phyllobacteriaceae</taxon>
        <taxon>Mesorhizobium</taxon>
    </lineage>
</organism>
<reference evidence="1" key="1">
    <citation type="submission" date="2024-06" db="EMBL/GenBank/DDBJ databases">
        <title>Mesorhizobium karijinii sp. nov., a symbiont of the iconic Swainsona formosa from arid Australia.</title>
        <authorList>
            <person name="Hill Y.J."/>
            <person name="Watkin E.L.J."/>
            <person name="O'Hara G.W."/>
            <person name="Terpolilli J."/>
            <person name="Tye M.L."/>
            <person name="Kohlmeier M.G."/>
        </authorList>
    </citation>
    <scope>NUCLEOTIDE SEQUENCE</scope>
    <source>
        <strain evidence="1">WSM2240</strain>
    </source>
</reference>
<gene>
    <name evidence="1" type="ORF">ABVK50_11360</name>
</gene>
<name>A0AAU8CYI1_9HYPH</name>